<dbReference type="Proteomes" id="UP000252167">
    <property type="component" value="Unassembled WGS sequence"/>
</dbReference>
<accession>A0A365Y9D8</accession>
<evidence type="ECO:0000259" key="1">
    <source>
        <dbReference type="Pfam" id="PF14280"/>
    </source>
</evidence>
<gene>
    <name evidence="2" type="ORF">C1H84_16210</name>
</gene>
<organism evidence="2 3">
    <name type="scientific">Glutamicibacter soli</name>
    <dbReference type="NCBI Taxonomy" id="453836"/>
    <lineage>
        <taxon>Bacteria</taxon>
        <taxon>Bacillati</taxon>
        <taxon>Actinomycetota</taxon>
        <taxon>Actinomycetes</taxon>
        <taxon>Micrococcales</taxon>
        <taxon>Micrococcaceae</taxon>
        <taxon>Glutamicibacter</taxon>
    </lineage>
</organism>
<name>A0A365Y9D8_9MICC</name>
<keyword evidence="3" id="KW-1185">Reference proteome</keyword>
<dbReference type="Pfam" id="PF14280">
    <property type="entry name" value="DUF4365"/>
    <property type="match status" value="1"/>
</dbReference>
<sequence>MVAVSPEIVRGSPERISNHKEQLQLGYLRAVVAAAGCVIVGEPTIDEGTDIMIKHRRREPDNTIRDAFLELQLKATESVFDPSAQYVTAKMRRDRYDEYRSTNLSVPKIVVVMTLPGEQKDWVTASHDALTIRHCSYWVNLAGAKASTAQRPTFRAPTANVLDDVALCLIMERIHNGGQP</sequence>
<proteinExistence type="predicted"/>
<evidence type="ECO:0000313" key="3">
    <source>
        <dbReference type="Proteomes" id="UP000252167"/>
    </source>
</evidence>
<comment type="caution">
    <text evidence="2">The sequence shown here is derived from an EMBL/GenBank/DDBJ whole genome shotgun (WGS) entry which is preliminary data.</text>
</comment>
<feature type="domain" description="DUF4365" evidence="1">
    <location>
        <begin position="26"/>
        <end position="173"/>
    </location>
</feature>
<dbReference type="EMBL" id="POAF01000009">
    <property type="protein sequence ID" value="RBL99227.1"/>
    <property type="molecule type" value="Genomic_DNA"/>
</dbReference>
<protein>
    <submittedName>
        <fullName evidence="2">DUF4365 domain-containing protein</fullName>
    </submittedName>
</protein>
<reference evidence="2 3" key="1">
    <citation type="submission" date="2018-01" db="EMBL/GenBank/DDBJ databases">
        <title>Glutamicibacter soli strain NHPC-3 Whole genome sequence and assembly.</title>
        <authorList>
            <person name="Choudhury P."/>
            <person name="Gupta D."/>
            <person name="Sengupta K."/>
            <person name="Jawed A."/>
            <person name="Sultana N."/>
            <person name="Saha P."/>
        </authorList>
    </citation>
    <scope>NUCLEOTIDE SEQUENCE [LARGE SCALE GENOMIC DNA]</scope>
    <source>
        <strain evidence="2 3">NHPC-3</strain>
    </source>
</reference>
<dbReference type="InterPro" id="IPR025375">
    <property type="entry name" value="DUF4365"/>
</dbReference>
<dbReference type="AlphaFoldDB" id="A0A365Y9D8"/>
<evidence type="ECO:0000313" key="2">
    <source>
        <dbReference type="EMBL" id="RBL99227.1"/>
    </source>
</evidence>